<dbReference type="Pfam" id="PF13307">
    <property type="entry name" value="Helicase_C_2"/>
    <property type="match status" value="1"/>
</dbReference>
<comment type="function">
    <text evidence="20">ATP-dependent DNA helicase important for chromosome transmission and normal cell cycle progression in G(2)/M. May have a role in changing DNA topology to allow the loading of proteins involved in maintaining sister chromatid cohesion in the vicinity of the centromeres. Has a specific role in chromosome segregation during meiosis II.</text>
</comment>
<dbReference type="InterPro" id="IPR027417">
    <property type="entry name" value="P-loop_NTPase"/>
</dbReference>
<keyword evidence="11" id="KW-0408">Iron</keyword>
<dbReference type="GO" id="GO:0006139">
    <property type="term" value="P:nucleobase-containing compound metabolic process"/>
    <property type="evidence" value="ECO:0007669"/>
    <property type="project" value="InterPro"/>
</dbReference>
<comment type="subcellular location">
    <subcellularLocation>
        <location evidence="2">Nucleus</location>
    </subcellularLocation>
</comment>
<dbReference type="SUPFAM" id="SSF52540">
    <property type="entry name" value="P-loop containing nucleoside triphosphate hydrolases"/>
    <property type="match status" value="1"/>
</dbReference>
<feature type="coiled-coil region" evidence="22">
    <location>
        <begin position="97"/>
        <end position="128"/>
    </location>
</feature>
<dbReference type="Proteomes" id="UP000759537">
    <property type="component" value="Unassembled WGS sequence"/>
</dbReference>
<evidence type="ECO:0000256" key="6">
    <source>
        <dbReference type="ARBA" id="ARBA00022723"/>
    </source>
</evidence>
<feature type="compositionally biased region" description="Basic and acidic residues" evidence="23">
    <location>
        <begin position="233"/>
        <end position="255"/>
    </location>
</feature>
<dbReference type="NCBIfam" id="TIGR00604">
    <property type="entry name" value="rad3"/>
    <property type="match status" value="1"/>
</dbReference>
<dbReference type="Gene3D" id="3.40.50.300">
    <property type="entry name" value="P-loop containing nucleotide triphosphate hydrolases"/>
    <property type="match status" value="3"/>
</dbReference>
<evidence type="ECO:0000256" key="22">
    <source>
        <dbReference type="SAM" id="Coils"/>
    </source>
</evidence>
<dbReference type="GO" id="GO:0016818">
    <property type="term" value="F:hydrolase activity, acting on acid anhydrides, in phosphorus-containing anhydrides"/>
    <property type="evidence" value="ECO:0007669"/>
    <property type="project" value="InterPro"/>
</dbReference>
<dbReference type="PANTHER" id="PTHR11472">
    <property type="entry name" value="DNA REPAIR DEAD HELICASE RAD3/XP-D SUBFAMILY MEMBER"/>
    <property type="match status" value="1"/>
</dbReference>
<evidence type="ECO:0000259" key="24">
    <source>
        <dbReference type="PROSITE" id="PS51193"/>
    </source>
</evidence>
<evidence type="ECO:0000256" key="17">
    <source>
        <dbReference type="ARBA" id="ARBA00044969"/>
    </source>
</evidence>
<keyword evidence="26" id="KW-1185">Reference proteome</keyword>
<evidence type="ECO:0000313" key="25">
    <source>
        <dbReference type="EMBL" id="KAF8476553.1"/>
    </source>
</evidence>
<dbReference type="InterPro" id="IPR045028">
    <property type="entry name" value="DinG/Rad3-like"/>
</dbReference>
<proteinExistence type="inferred from homology"/>
<feature type="region of interest" description="Disordered" evidence="23">
    <location>
        <begin position="214"/>
        <end position="258"/>
    </location>
</feature>
<evidence type="ECO:0000256" key="3">
    <source>
        <dbReference type="ARBA" id="ARBA00008435"/>
    </source>
</evidence>
<dbReference type="InterPro" id="IPR013020">
    <property type="entry name" value="Rad3/Chl1-like"/>
</dbReference>
<evidence type="ECO:0000256" key="15">
    <source>
        <dbReference type="ARBA" id="ARBA00023306"/>
    </source>
</evidence>
<dbReference type="GO" id="GO:0034085">
    <property type="term" value="P:establishment of sister chromatid cohesion"/>
    <property type="evidence" value="ECO:0007669"/>
    <property type="project" value="TreeGrafter"/>
</dbReference>
<dbReference type="CDD" id="cd18788">
    <property type="entry name" value="SF2_C_XPD"/>
    <property type="match status" value="1"/>
</dbReference>
<feature type="domain" description="Helicase ATP-binding" evidence="24">
    <location>
        <begin position="15"/>
        <end position="433"/>
    </location>
</feature>
<evidence type="ECO:0000256" key="20">
    <source>
        <dbReference type="ARBA" id="ARBA00045702"/>
    </source>
</evidence>
<dbReference type="EMBL" id="WHVB01000014">
    <property type="protein sequence ID" value="KAF8476553.1"/>
    <property type="molecule type" value="Genomic_DNA"/>
</dbReference>
<evidence type="ECO:0000256" key="14">
    <source>
        <dbReference type="ARBA" id="ARBA00023242"/>
    </source>
</evidence>
<dbReference type="InterPro" id="IPR006554">
    <property type="entry name" value="Helicase-like_DEXD_c2"/>
</dbReference>
<organism evidence="25 26">
    <name type="scientific">Russula ochroleuca</name>
    <dbReference type="NCBI Taxonomy" id="152965"/>
    <lineage>
        <taxon>Eukaryota</taxon>
        <taxon>Fungi</taxon>
        <taxon>Dikarya</taxon>
        <taxon>Basidiomycota</taxon>
        <taxon>Agaricomycotina</taxon>
        <taxon>Agaricomycetes</taxon>
        <taxon>Russulales</taxon>
        <taxon>Russulaceae</taxon>
        <taxon>Russula</taxon>
    </lineage>
</organism>
<evidence type="ECO:0000256" key="21">
    <source>
        <dbReference type="ARBA" id="ARBA00048954"/>
    </source>
</evidence>
<feature type="compositionally biased region" description="Acidic residues" evidence="23">
    <location>
        <begin position="145"/>
        <end position="163"/>
    </location>
</feature>
<feature type="region of interest" description="Disordered" evidence="23">
    <location>
        <begin position="136"/>
        <end position="164"/>
    </location>
</feature>
<dbReference type="PANTHER" id="PTHR11472:SF41">
    <property type="entry name" value="ATP-DEPENDENT DNA HELICASE DDX11-RELATED"/>
    <property type="match status" value="1"/>
</dbReference>
<name>A0A9P5MS39_9AGAM</name>
<dbReference type="EC" id="5.6.2.3" evidence="17"/>
<comment type="caution">
    <text evidence="25">The sequence shown here is derived from an EMBL/GenBank/DDBJ whole genome shotgun (WGS) entry which is preliminary data.</text>
</comment>
<keyword evidence="15" id="KW-0131">Cell cycle</keyword>
<evidence type="ECO:0000256" key="16">
    <source>
        <dbReference type="ARBA" id="ARBA00029709"/>
    </source>
</evidence>
<keyword evidence="12" id="KW-0411">Iron-sulfur</keyword>
<comment type="cofactor">
    <cofactor evidence="1">
        <name>[4Fe-4S] cluster</name>
        <dbReference type="ChEBI" id="CHEBI:49883"/>
    </cofactor>
</comment>
<dbReference type="GO" id="GO:0005634">
    <property type="term" value="C:nucleus"/>
    <property type="evidence" value="ECO:0007669"/>
    <property type="project" value="UniProtKB-SubCell"/>
</dbReference>
<sequence length="858" mass="96331">MAVTQESSLTLPTPNSFPAFPFNPPYSIQVELMRHIYSVIESRQVSIAESPTGTGKTLSLLSATVTWLDDDKYRARKGELDALSGDDAPEWVISQTRDRLRRELEADEKEYEERLAAARKREEAQKRKFFARNVKRQKLSSPEETVSDEDDSFLPDDDEDDSVENGMWRRRLGYANSAPHDDSQPSRTKIFYASRTHSQLSQIVPELRRLRREAHRNVSLSSDSQPTTEEPAGDDRGKRKYEPTGSHADTRDGSPETRFVSLGSRKQLCLNEELKAKGGDLDERCRDLLQAGGDKRCPYLPKPDAIEDERLHDFRDQILASPKDIEDLIVAGKASQTCPYFASREAISQAEVVTLPYNLLLHRDAREALNIDLTNQVVVIDEAHNLISSLLALSTVTLPLGTLNVCLEQLTAYISRFKNRLASKHVLHLKRLYRLLHTLKALLSNWQQQNLNAVMTVDDLLSKLGGKLEEINFLEIQNYLRKSKLARKITTYTQKARAESEKKGTPDYSEMGTPPLYAVQEFIAALAAATDDGRIIFTHNSSREQSTPEIQIKYQSLNPAPQFRAVVDAARSVILAGGTMSPMSDFTSQLFPHLPNSRIALFSCNHITSESNLQTLIVPRGPQGSELNFKFSNMENRDQLLELGQIVANFARIVPGGMVVFLPSYRTLEKVKNLWDEKGIMGSIRNKKKVFMESTTDVHELLAQYAEEIRSSAKGALLLAVVGAKLSEGLNFSDDLARMVMVIGLPFANLGSAELQERLKHADRLAGQVVPKSSNSTYGAAGKELYENMCMNSVNQSIGRAIRHKNDWSMLVLVDMRYQSEKIHGKLPKWIEKSLVITQSFGQAIKSASQFFASKRES</sequence>
<keyword evidence="6" id="KW-0479">Metal-binding</keyword>
<dbReference type="GO" id="GO:0003677">
    <property type="term" value="F:DNA binding"/>
    <property type="evidence" value="ECO:0007669"/>
    <property type="project" value="InterPro"/>
</dbReference>
<dbReference type="InterPro" id="IPR006555">
    <property type="entry name" value="ATP-dep_Helicase_C"/>
</dbReference>
<dbReference type="AlphaFoldDB" id="A0A9P5MS39"/>
<dbReference type="GO" id="GO:0046872">
    <property type="term" value="F:metal ion binding"/>
    <property type="evidence" value="ECO:0007669"/>
    <property type="project" value="UniProtKB-KW"/>
</dbReference>
<dbReference type="GO" id="GO:0005524">
    <property type="term" value="F:ATP binding"/>
    <property type="evidence" value="ECO:0007669"/>
    <property type="project" value="UniProtKB-KW"/>
</dbReference>
<evidence type="ECO:0000256" key="23">
    <source>
        <dbReference type="SAM" id="MobiDB-lite"/>
    </source>
</evidence>
<evidence type="ECO:0000256" key="12">
    <source>
        <dbReference type="ARBA" id="ARBA00023014"/>
    </source>
</evidence>
<evidence type="ECO:0000256" key="8">
    <source>
        <dbReference type="ARBA" id="ARBA00022801"/>
    </source>
</evidence>
<dbReference type="Pfam" id="PF06733">
    <property type="entry name" value="DEAD_2"/>
    <property type="match status" value="1"/>
</dbReference>
<evidence type="ECO:0000256" key="19">
    <source>
        <dbReference type="ARBA" id="ARBA00045008"/>
    </source>
</evidence>
<gene>
    <name evidence="25" type="ORF">DFH94DRAFT_97476</name>
</gene>
<keyword evidence="7" id="KW-0547">Nucleotide-binding</keyword>
<evidence type="ECO:0000256" key="11">
    <source>
        <dbReference type="ARBA" id="ARBA00023004"/>
    </source>
</evidence>
<comment type="similarity">
    <text evidence="3">Belongs to the DEAD box helicase family. DEAH subfamily. DDX11/CHL1 sub-subfamily.</text>
</comment>
<evidence type="ECO:0000256" key="5">
    <source>
        <dbReference type="ARBA" id="ARBA00017386"/>
    </source>
</evidence>
<keyword evidence="8" id="KW-0378">Hydrolase</keyword>
<evidence type="ECO:0000256" key="2">
    <source>
        <dbReference type="ARBA" id="ARBA00004123"/>
    </source>
</evidence>
<keyword evidence="9 25" id="KW-0347">Helicase</keyword>
<dbReference type="InterPro" id="IPR014013">
    <property type="entry name" value="Helic_SF1/SF2_ATP-bd_DinG/Rad3"/>
</dbReference>
<comment type="catalytic activity">
    <reaction evidence="21">
        <text>ATP + H2O = ADP + phosphate + H(+)</text>
        <dbReference type="Rhea" id="RHEA:13065"/>
        <dbReference type="ChEBI" id="CHEBI:15377"/>
        <dbReference type="ChEBI" id="CHEBI:15378"/>
        <dbReference type="ChEBI" id="CHEBI:30616"/>
        <dbReference type="ChEBI" id="CHEBI:43474"/>
        <dbReference type="ChEBI" id="CHEBI:456216"/>
        <dbReference type="EC" id="5.6.2.3"/>
    </reaction>
</comment>
<protein>
    <recommendedName>
        <fullName evidence="5">ATP-dependent DNA helicase CHL1</fullName>
        <ecNumber evidence="17">5.6.2.3</ecNumber>
    </recommendedName>
    <alternativeName>
        <fullName evidence="4">ATP-dependent DNA helicase chl1</fullName>
    </alternativeName>
    <alternativeName>
        <fullName evidence="16">Chromosome loss protein 1</fullName>
    </alternativeName>
    <alternativeName>
        <fullName evidence="18 19">DNA 5'-3' helicase CHL1</fullName>
    </alternativeName>
</protein>
<dbReference type="SMART" id="SM00491">
    <property type="entry name" value="HELICc2"/>
    <property type="match status" value="1"/>
</dbReference>
<evidence type="ECO:0000256" key="10">
    <source>
        <dbReference type="ARBA" id="ARBA00022840"/>
    </source>
</evidence>
<dbReference type="InterPro" id="IPR010614">
    <property type="entry name" value="RAD3-like_helicase_DEAD"/>
</dbReference>
<evidence type="ECO:0000256" key="18">
    <source>
        <dbReference type="ARBA" id="ARBA00044998"/>
    </source>
</evidence>
<evidence type="ECO:0000313" key="26">
    <source>
        <dbReference type="Proteomes" id="UP000759537"/>
    </source>
</evidence>
<feature type="compositionally biased region" description="Polar residues" evidence="23">
    <location>
        <begin position="218"/>
        <end position="228"/>
    </location>
</feature>
<keyword evidence="14" id="KW-0539">Nucleus</keyword>
<dbReference type="GO" id="GO:0051536">
    <property type="term" value="F:iron-sulfur cluster binding"/>
    <property type="evidence" value="ECO:0007669"/>
    <property type="project" value="UniProtKB-KW"/>
</dbReference>
<reference evidence="25" key="1">
    <citation type="submission" date="2019-10" db="EMBL/GenBank/DDBJ databases">
        <authorList>
            <consortium name="DOE Joint Genome Institute"/>
            <person name="Kuo A."/>
            <person name="Miyauchi S."/>
            <person name="Kiss E."/>
            <person name="Drula E."/>
            <person name="Kohler A."/>
            <person name="Sanchez-Garcia M."/>
            <person name="Andreopoulos B."/>
            <person name="Barry K.W."/>
            <person name="Bonito G."/>
            <person name="Buee M."/>
            <person name="Carver A."/>
            <person name="Chen C."/>
            <person name="Cichocki N."/>
            <person name="Clum A."/>
            <person name="Culley D."/>
            <person name="Crous P.W."/>
            <person name="Fauchery L."/>
            <person name="Girlanda M."/>
            <person name="Hayes R."/>
            <person name="Keri Z."/>
            <person name="LaButti K."/>
            <person name="Lipzen A."/>
            <person name="Lombard V."/>
            <person name="Magnuson J."/>
            <person name="Maillard F."/>
            <person name="Morin E."/>
            <person name="Murat C."/>
            <person name="Nolan M."/>
            <person name="Ohm R."/>
            <person name="Pangilinan J."/>
            <person name="Pereira M."/>
            <person name="Perotto S."/>
            <person name="Peter M."/>
            <person name="Riley R."/>
            <person name="Sitrit Y."/>
            <person name="Stielow B."/>
            <person name="Szollosi G."/>
            <person name="Zifcakova L."/>
            <person name="Stursova M."/>
            <person name="Spatafora J.W."/>
            <person name="Tedersoo L."/>
            <person name="Vaario L.-M."/>
            <person name="Yamada A."/>
            <person name="Yan M."/>
            <person name="Wang P."/>
            <person name="Xu J."/>
            <person name="Bruns T."/>
            <person name="Baldrian P."/>
            <person name="Vilgalys R."/>
            <person name="Henrissat B."/>
            <person name="Grigoriev I.V."/>
            <person name="Hibbett D."/>
            <person name="Nagy L.G."/>
            <person name="Martin F.M."/>
        </authorList>
    </citation>
    <scope>NUCLEOTIDE SEQUENCE</scope>
    <source>
        <strain evidence="25">Prilba</strain>
    </source>
</reference>
<dbReference type="SMART" id="SM00488">
    <property type="entry name" value="DEXDc2"/>
    <property type="match status" value="1"/>
</dbReference>
<accession>A0A9P5MS39</accession>
<evidence type="ECO:0000256" key="9">
    <source>
        <dbReference type="ARBA" id="ARBA00022806"/>
    </source>
</evidence>
<keyword evidence="10" id="KW-0067">ATP-binding</keyword>
<evidence type="ECO:0000256" key="1">
    <source>
        <dbReference type="ARBA" id="ARBA00001966"/>
    </source>
</evidence>
<evidence type="ECO:0000256" key="4">
    <source>
        <dbReference type="ARBA" id="ARBA00016387"/>
    </source>
</evidence>
<dbReference type="OrthoDB" id="267079at2759"/>
<keyword evidence="13" id="KW-0413">Isomerase</keyword>
<evidence type="ECO:0000256" key="7">
    <source>
        <dbReference type="ARBA" id="ARBA00022741"/>
    </source>
</evidence>
<dbReference type="GO" id="GO:0043139">
    <property type="term" value="F:5'-3' DNA helicase activity"/>
    <property type="evidence" value="ECO:0007669"/>
    <property type="project" value="UniProtKB-EC"/>
</dbReference>
<reference evidence="25" key="2">
    <citation type="journal article" date="2020" name="Nat. Commun.">
        <title>Large-scale genome sequencing of mycorrhizal fungi provides insights into the early evolution of symbiotic traits.</title>
        <authorList>
            <person name="Miyauchi S."/>
            <person name="Kiss E."/>
            <person name="Kuo A."/>
            <person name="Drula E."/>
            <person name="Kohler A."/>
            <person name="Sanchez-Garcia M."/>
            <person name="Morin E."/>
            <person name="Andreopoulos B."/>
            <person name="Barry K.W."/>
            <person name="Bonito G."/>
            <person name="Buee M."/>
            <person name="Carver A."/>
            <person name="Chen C."/>
            <person name="Cichocki N."/>
            <person name="Clum A."/>
            <person name="Culley D."/>
            <person name="Crous P.W."/>
            <person name="Fauchery L."/>
            <person name="Girlanda M."/>
            <person name="Hayes R.D."/>
            <person name="Keri Z."/>
            <person name="LaButti K."/>
            <person name="Lipzen A."/>
            <person name="Lombard V."/>
            <person name="Magnuson J."/>
            <person name="Maillard F."/>
            <person name="Murat C."/>
            <person name="Nolan M."/>
            <person name="Ohm R.A."/>
            <person name="Pangilinan J."/>
            <person name="Pereira M.F."/>
            <person name="Perotto S."/>
            <person name="Peter M."/>
            <person name="Pfister S."/>
            <person name="Riley R."/>
            <person name="Sitrit Y."/>
            <person name="Stielow J.B."/>
            <person name="Szollosi G."/>
            <person name="Zifcakova L."/>
            <person name="Stursova M."/>
            <person name="Spatafora J.W."/>
            <person name="Tedersoo L."/>
            <person name="Vaario L.M."/>
            <person name="Yamada A."/>
            <person name="Yan M."/>
            <person name="Wang P."/>
            <person name="Xu J."/>
            <person name="Bruns T."/>
            <person name="Baldrian P."/>
            <person name="Vilgalys R."/>
            <person name="Dunand C."/>
            <person name="Henrissat B."/>
            <person name="Grigoriev I.V."/>
            <person name="Hibbett D."/>
            <person name="Nagy L.G."/>
            <person name="Martin F.M."/>
        </authorList>
    </citation>
    <scope>NUCLEOTIDE SEQUENCE</scope>
    <source>
        <strain evidence="25">Prilba</strain>
    </source>
</reference>
<keyword evidence="22" id="KW-0175">Coiled coil</keyword>
<evidence type="ECO:0000256" key="13">
    <source>
        <dbReference type="ARBA" id="ARBA00023235"/>
    </source>
</evidence>
<dbReference type="PROSITE" id="PS51193">
    <property type="entry name" value="HELICASE_ATP_BIND_2"/>
    <property type="match status" value="1"/>
</dbReference>